<feature type="compositionally biased region" description="Basic and acidic residues" evidence="7">
    <location>
        <begin position="181"/>
        <end position="193"/>
    </location>
</feature>
<feature type="compositionally biased region" description="Polar residues" evidence="7">
    <location>
        <begin position="316"/>
        <end position="326"/>
    </location>
</feature>
<evidence type="ECO:0000313" key="9">
    <source>
        <dbReference type="EMBL" id="KAL2037654.1"/>
    </source>
</evidence>
<dbReference type="PROSITE" id="PS00108">
    <property type="entry name" value="PROTEIN_KINASE_ST"/>
    <property type="match status" value="1"/>
</dbReference>
<dbReference type="InterPro" id="IPR008271">
    <property type="entry name" value="Ser/Thr_kinase_AS"/>
</dbReference>
<evidence type="ECO:0000256" key="2">
    <source>
        <dbReference type="ARBA" id="ARBA00022679"/>
    </source>
</evidence>
<dbReference type="InterPro" id="IPR027084">
    <property type="entry name" value="Mps1_cat"/>
</dbReference>
<evidence type="ECO:0000256" key="5">
    <source>
        <dbReference type="ARBA" id="ARBA00022840"/>
    </source>
</evidence>
<feature type="binding site" evidence="6">
    <location>
        <position position="551"/>
    </location>
    <ligand>
        <name>ATP</name>
        <dbReference type="ChEBI" id="CHEBI:30616"/>
    </ligand>
</feature>
<dbReference type="CDD" id="cd14131">
    <property type="entry name" value="PKc_Mps1"/>
    <property type="match status" value="1"/>
</dbReference>
<feature type="compositionally biased region" description="Basic and acidic residues" evidence="7">
    <location>
        <begin position="234"/>
        <end position="244"/>
    </location>
</feature>
<feature type="domain" description="Protein kinase" evidence="8">
    <location>
        <begin position="523"/>
        <end position="806"/>
    </location>
</feature>
<feature type="region of interest" description="Disordered" evidence="7">
    <location>
        <begin position="1"/>
        <end position="73"/>
    </location>
</feature>
<keyword evidence="1" id="KW-0723">Serine/threonine-protein kinase</keyword>
<dbReference type="PROSITE" id="PS50011">
    <property type="entry name" value="PROTEIN_KINASE_DOM"/>
    <property type="match status" value="1"/>
</dbReference>
<evidence type="ECO:0000256" key="6">
    <source>
        <dbReference type="PROSITE-ProRule" id="PRU10141"/>
    </source>
</evidence>
<feature type="region of interest" description="Disordered" evidence="7">
    <location>
        <begin position="88"/>
        <end position="442"/>
    </location>
</feature>
<dbReference type="PANTHER" id="PTHR22974">
    <property type="entry name" value="MIXED LINEAGE PROTEIN KINASE"/>
    <property type="match status" value="1"/>
</dbReference>
<evidence type="ECO:0000256" key="7">
    <source>
        <dbReference type="SAM" id="MobiDB-lite"/>
    </source>
</evidence>
<dbReference type="InterPro" id="IPR017441">
    <property type="entry name" value="Protein_kinase_ATP_BS"/>
</dbReference>
<accession>A0ABR3ZYP5</accession>
<keyword evidence="5 6" id="KW-0067">ATP-binding</keyword>
<dbReference type="EMBL" id="JBEFKJ010000038">
    <property type="protein sequence ID" value="KAL2037654.1"/>
    <property type="molecule type" value="Genomic_DNA"/>
</dbReference>
<feature type="compositionally biased region" description="Basic and acidic residues" evidence="7">
    <location>
        <begin position="299"/>
        <end position="312"/>
    </location>
</feature>
<protein>
    <recommendedName>
        <fullName evidence="8">Protein kinase domain-containing protein</fullName>
    </recommendedName>
</protein>
<dbReference type="PANTHER" id="PTHR22974:SF21">
    <property type="entry name" value="DUAL SPECIFICITY PROTEIN KINASE TTK"/>
    <property type="match status" value="1"/>
</dbReference>
<dbReference type="InterPro" id="IPR000719">
    <property type="entry name" value="Prot_kinase_dom"/>
</dbReference>
<dbReference type="InterPro" id="IPR011009">
    <property type="entry name" value="Kinase-like_dom_sf"/>
</dbReference>
<feature type="compositionally biased region" description="Basic and acidic residues" evidence="7">
    <location>
        <begin position="388"/>
        <end position="405"/>
    </location>
</feature>
<feature type="compositionally biased region" description="Low complexity" evidence="7">
    <location>
        <begin position="327"/>
        <end position="339"/>
    </location>
</feature>
<dbReference type="SUPFAM" id="SSF56112">
    <property type="entry name" value="Protein kinase-like (PK-like)"/>
    <property type="match status" value="1"/>
</dbReference>
<comment type="caution">
    <text evidence="9">The sequence shown here is derived from an EMBL/GenBank/DDBJ whole genome shotgun (WGS) entry which is preliminary data.</text>
</comment>
<dbReference type="Gene3D" id="3.30.200.20">
    <property type="entry name" value="Phosphorylase Kinase, domain 1"/>
    <property type="match status" value="1"/>
</dbReference>
<sequence>MATASPTPFGASYNDSRERSISRAKFKTQGSRPNLKRGAPLASQSMKDGSAQTSAWKFSIGDSSDDDIPVPPMKFSAGVKALLEDEASVIGGSSPSQKRESQQGALGHETIRPTKSASPISLGASLRQRNTSPASSRHGSPRIVRLPASSAVPSKLRNTILTLDGNSSPIPRYQDSINAKTLDRESPPTKRDFVTPASRARSIMPDSPSANSGNAATEADELRMAKASSAGSETRPESATRSREGSGINEAIAEMGNLSINKTRGEETGAQSSLRIKRVGKVPTGRYLSGPARRGMKRRQSEEDQSPIHEDILSSAGGQQTSTGTRAVSPAPEAAGAAPKGIDSAGDPPKSPQQGRPPHVRFQSQASVIDGSPMPSHKEPLKPFIPETTERESKASSMFDREGSSSKRIQPVFKVPPLQPLPSRFDQENDPPPTFKRNKTSGSTLLEKQKFSVMSDEKMVAQAPATISPARPPLAARSQNTPHRPAPAPPKMTILETATAPAGAASASQKKKRNYISVNGKLFTRMDCIGRGGSSKVYRVMAENYRVFALKRVTLEDQDELAVRGFKGEIDLLRKLANVERVVSLLDWEINEERQTLSVLMEMGESDLNKVLTLQLNAEDAMFDETFTRYYWKEMLECVQAVHRFDVVHSDLKPANFLITKGRLKLIDFGISGAIANDTVNVHREQHVGTPNYMSPEMLMDSNASNGLPASAGKMMKIGKPSDVWTLGCILYQMVYGKPPFAHITNQVQRIIAIPNPHHIIAFPGSGVGGVEVPSSIIRTLRSCLNRDPSQRPTVDQLLAYGDPFLYPSAASRKKVEVSEELIERMQANMIRHIKERGMPTDAELATWPGKFFASIKAAVEEGRAY</sequence>
<evidence type="ECO:0000256" key="3">
    <source>
        <dbReference type="ARBA" id="ARBA00022741"/>
    </source>
</evidence>
<dbReference type="Proteomes" id="UP001590950">
    <property type="component" value="Unassembled WGS sequence"/>
</dbReference>
<dbReference type="PROSITE" id="PS00107">
    <property type="entry name" value="PROTEIN_KINASE_ATP"/>
    <property type="match status" value="1"/>
</dbReference>
<feature type="compositionally biased region" description="Polar residues" evidence="7">
    <location>
        <begin position="42"/>
        <end position="56"/>
    </location>
</feature>
<reference evidence="9 10" key="1">
    <citation type="submission" date="2024-09" db="EMBL/GenBank/DDBJ databases">
        <title>Rethinking Asexuality: The Enigmatic Case of Functional Sexual Genes in Lepraria (Stereocaulaceae).</title>
        <authorList>
            <person name="Doellman M."/>
            <person name="Sun Y."/>
            <person name="Barcenas-Pena A."/>
            <person name="Lumbsch H.T."/>
            <person name="Grewe F."/>
        </authorList>
    </citation>
    <scope>NUCLEOTIDE SEQUENCE [LARGE SCALE GENOMIC DNA]</scope>
    <source>
        <strain evidence="9 10">Mercado 3170</strain>
    </source>
</reference>
<keyword evidence="2" id="KW-0808">Transferase</keyword>
<proteinExistence type="predicted"/>
<keyword evidence="10" id="KW-1185">Reference proteome</keyword>
<dbReference type="Pfam" id="PF00069">
    <property type="entry name" value="Pkinase"/>
    <property type="match status" value="1"/>
</dbReference>
<name>A0ABR3ZYP5_9LECA</name>
<feature type="compositionally biased region" description="Polar residues" evidence="7">
    <location>
        <begin position="127"/>
        <end position="138"/>
    </location>
</feature>
<evidence type="ECO:0000256" key="1">
    <source>
        <dbReference type="ARBA" id="ARBA00022527"/>
    </source>
</evidence>
<keyword evidence="3 6" id="KW-0547">Nucleotide-binding</keyword>
<keyword evidence="4" id="KW-0418">Kinase</keyword>
<evidence type="ECO:0000313" key="10">
    <source>
        <dbReference type="Proteomes" id="UP001590950"/>
    </source>
</evidence>
<organism evidence="9 10">
    <name type="scientific">Stereocaulon virgatum</name>
    <dbReference type="NCBI Taxonomy" id="373712"/>
    <lineage>
        <taxon>Eukaryota</taxon>
        <taxon>Fungi</taxon>
        <taxon>Dikarya</taxon>
        <taxon>Ascomycota</taxon>
        <taxon>Pezizomycotina</taxon>
        <taxon>Lecanoromycetes</taxon>
        <taxon>OSLEUM clade</taxon>
        <taxon>Lecanoromycetidae</taxon>
        <taxon>Lecanorales</taxon>
        <taxon>Lecanorineae</taxon>
        <taxon>Stereocaulaceae</taxon>
        <taxon>Stereocaulon</taxon>
    </lineage>
</organism>
<feature type="compositionally biased region" description="Polar residues" evidence="7">
    <location>
        <begin position="156"/>
        <end position="179"/>
    </location>
</feature>
<gene>
    <name evidence="9" type="ORF">N7G274_009599</name>
</gene>
<dbReference type="SMART" id="SM00220">
    <property type="entry name" value="S_TKc"/>
    <property type="match status" value="1"/>
</dbReference>
<dbReference type="Gene3D" id="1.10.510.10">
    <property type="entry name" value="Transferase(Phosphotransferase) domain 1"/>
    <property type="match status" value="1"/>
</dbReference>
<evidence type="ECO:0000259" key="8">
    <source>
        <dbReference type="PROSITE" id="PS50011"/>
    </source>
</evidence>
<evidence type="ECO:0000256" key="4">
    <source>
        <dbReference type="ARBA" id="ARBA00022777"/>
    </source>
</evidence>